<name>A0ABS1IMX2_9GAMM</name>
<gene>
    <name evidence="2" type="ORF">I2494_04970</name>
</gene>
<evidence type="ECO:0000313" key="3">
    <source>
        <dbReference type="Proteomes" id="UP001296921"/>
    </source>
</evidence>
<dbReference type="PANTHER" id="PTHR33420">
    <property type="entry name" value="FIMBRIAL SUBUNIT ELFA-RELATED"/>
    <property type="match status" value="1"/>
</dbReference>
<dbReference type="PANTHER" id="PTHR33420:SF12">
    <property type="entry name" value="FIMBRIN-LIKE PROTEIN FIMI-RELATED"/>
    <property type="match status" value="1"/>
</dbReference>
<dbReference type="InterPro" id="IPR050263">
    <property type="entry name" value="Bact_Fimbrial_Adh_Pro"/>
</dbReference>
<evidence type="ECO:0000313" key="2">
    <source>
        <dbReference type="EMBL" id="MBK5143072.1"/>
    </source>
</evidence>
<accession>A0ABS1IMX2</accession>
<evidence type="ECO:0000259" key="1">
    <source>
        <dbReference type="Pfam" id="PF00419"/>
    </source>
</evidence>
<dbReference type="Proteomes" id="UP001296921">
    <property type="component" value="Unassembled WGS sequence"/>
</dbReference>
<protein>
    <submittedName>
        <fullName evidence="2">Fimbrial protein</fullName>
    </submittedName>
</protein>
<reference evidence="2 3" key="1">
    <citation type="submission" date="2020-11" db="EMBL/GenBank/DDBJ databases">
        <title>Insectihabitans protaetiae gen. nov. sp. nov. and Insectihabitans allomyrinae sp. nov., isolated from larvae of Protaetia brevitarsis seulensis and Allomyrina dichotoma, respectively.</title>
        <authorList>
            <person name="Lee S.D."/>
            <person name="Byeon Y.-S."/>
            <person name="Kim S.-M."/>
            <person name="Yang H.L."/>
            <person name="Kim I.S."/>
        </authorList>
    </citation>
    <scope>NUCLEOTIDE SEQUENCE [LARGE SCALE GENOMIC DNA]</scope>
    <source>
        <strain evidence="2 3">BWR-B9</strain>
    </source>
</reference>
<organism evidence="2 3">
    <name type="scientific">Limnobaculum allomyrinae</name>
    <dbReference type="NCBI Taxonomy" id="2791986"/>
    <lineage>
        <taxon>Bacteria</taxon>
        <taxon>Pseudomonadati</taxon>
        <taxon>Pseudomonadota</taxon>
        <taxon>Gammaproteobacteria</taxon>
        <taxon>Enterobacterales</taxon>
        <taxon>Budviciaceae</taxon>
        <taxon>Limnobaculum</taxon>
    </lineage>
</organism>
<dbReference type="Pfam" id="PF00419">
    <property type="entry name" value="Fimbrial"/>
    <property type="match status" value="1"/>
</dbReference>
<comment type="caution">
    <text evidence="2">The sequence shown here is derived from an EMBL/GenBank/DDBJ whole genome shotgun (WGS) entry which is preliminary data.</text>
</comment>
<dbReference type="EMBL" id="JADRCR010000002">
    <property type="protein sequence ID" value="MBK5143072.1"/>
    <property type="molecule type" value="Genomic_DNA"/>
</dbReference>
<feature type="domain" description="Fimbrial-type adhesion" evidence="1">
    <location>
        <begin position="2"/>
        <end position="138"/>
    </location>
</feature>
<dbReference type="InterPro" id="IPR000259">
    <property type="entry name" value="Adhesion_dom_fimbrial"/>
</dbReference>
<keyword evidence="3" id="KW-1185">Reference proteome</keyword>
<sequence>MACSITTSNVNVPLDPVLASSFSGVNSTKGDKPFTIGLSCDAGARINASLSFDQNTDTSNTSVIKLTGAGSNGVATGVGIQLLYGSTPLQRNTNIVLKTSSGGQEFPAGAFTARYFQTKSTVTTGDANATATLNLTYQ</sequence>
<proteinExistence type="predicted"/>